<reference evidence="15 16" key="1">
    <citation type="submission" date="2015-01" db="EMBL/GenBank/DDBJ databases">
        <title>The Genome Sequence of Exophiala xenobiotica CBS118157.</title>
        <authorList>
            <consortium name="The Broad Institute Genomics Platform"/>
            <person name="Cuomo C."/>
            <person name="de Hoog S."/>
            <person name="Gorbushina A."/>
            <person name="Stielow B."/>
            <person name="Teixiera M."/>
            <person name="Abouelleil A."/>
            <person name="Chapman S.B."/>
            <person name="Priest M."/>
            <person name="Young S.K."/>
            <person name="Wortman J."/>
            <person name="Nusbaum C."/>
            <person name="Birren B."/>
        </authorList>
    </citation>
    <scope>NUCLEOTIDE SEQUENCE [LARGE SCALE GENOMIC DNA]</scope>
    <source>
        <strain evidence="15 16">CBS 118157</strain>
    </source>
</reference>
<dbReference type="SUPFAM" id="SSF48264">
    <property type="entry name" value="Cytochrome P450"/>
    <property type="match status" value="1"/>
</dbReference>
<dbReference type="PRINTS" id="PR00385">
    <property type="entry name" value="P450"/>
</dbReference>
<evidence type="ECO:0000256" key="11">
    <source>
        <dbReference type="ARBA" id="ARBA00023136"/>
    </source>
</evidence>
<protein>
    <recommendedName>
        <fullName evidence="17">Trichodiene oxygenase</fullName>
    </recommendedName>
</protein>
<comment type="similarity">
    <text evidence="3 13">Belongs to the cytochrome P450 family.</text>
</comment>
<evidence type="ECO:0000256" key="12">
    <source>
        <dbReference type="PIRSR" id="PIRSR602401-1"/>
    </source>
</evidence>
<evidence type="ECO:0000313" key="16">
    <source>
        <dbReference type="Proteomes" id="UP000054342"/>
    </source>
</evidence>
<evidence type="ECO:0000256" key="14">
    <source>
        <dbReference type="SAM" id="Phobius"/>
    </source>
</evidence>
<dbReference type="PRINTS" id="PR00463">
    <property type="entry name" value="EP450I"/>
</dbReference>
<evidence type="ECO:0000256" key="3">
    <source>
        <dbReference type="ARBA" id="ARBA00010617"/>
    </source>
</evidence>
<evidence type="ECO:0000256" key="10">
    <source>
        <dbReference type="ARBA" id="ARBA00023033"/>
    </source>
</evidence>
<dbReference type="GO" id="GO:0020037">
    <property type="term" value="F:heme binding"/>
    <property type="evidence" value="ECO:0007669"/>
    <property type="project" value="InterPro"/>
</dbReference>
<gene>
    <name evidence="15" type="ORF">PV05_07551</name>
</gene>
<dbReference type="RefSeq" id="XP_013315842.1">
    <property type="nucleotide sequence ID" value="XM_013460388.1"/>
</dbReference>
<evidence type="ECO:0000256" key="1">
    <source>
        <dbReference type="ARBA" id="ARBA00001971"/>
    </source>
</evidence>
<dbReference type="GO" id="GO:0016705">
    <property type="term" value="F:oxidoreductase activity, acting on paired donors, with incorporation or reduction of molecular oxygen"/>
    <property type="evidence" value="ECO:0007669"/>
    <property type="project" value="InterPro"/>
</dbReference>
<evidence type="ECO:0000256" key="8">
    <source>
        <dbReference type="ARBA" id="ARBA00023002"/>
    </source>
</evidence>
<dbReference type="PANTHER" id="PTHR24305:SF157">
    <property type="entry name" value="N-ACETYLTRYPTOPHAN 6-HYDROXYLASE IVOC-RELATED"/>
    <property type="match status" value="1"/>
</dbReference>
<evidence type="ECO:0000256" key="9">
    <source>
        <dbReference type="ARBA" id="ARBA00023004"/>
    </source>
</evidence>
<dbReference type="PROSITE" id="PS00086">
    <property type="entry name" value="CYTOCHROME_P450"/>
    <property type="match status" value="1"/>
</dbReference>
<dbReference type="GeneID" id="25329459"/>
<dbReference type="InterPro" id="IPR036396">
    <property type="entry name" value="Cyt_P450_sf"/>
</dbReference>
<keyword evidence="10 13" id="KW-0503">Monooxygenase</keyword>
<dbReference type="OrthoDB" id="3945418at2759"/>
<feature type="transmembrane region" description="Helical" evidence="14">
    <location>
        <begin position="6"/>
        <end position="29"/>
    </location>
</feature>
<dbReference type="FunFam" id="1.10.630.10:FF:000069">
    <property type="entry name" value="Cytochrome P450, putative (Eurofung)"/>
    <property type="match status" value="1"/>
</dbReference>
<organism evidence="15 16">
    <name type="scientific">Exophiala xenobiotica</name>
    <dbReference type="NCBI Taxonomy" id="348802"/>
    <lineage>
        <taxon>Eukaryota</taxon>
        <taxon>Fungi</taxon>
        <taxon>Dikarya</taxon>
        <taxon>Ascomycota</taxon>
        <taxon>Pezizomycotina</taxon>
        <taxon>Eurotiomycetes</taxon>
        <taxon>Chaetothyriomycetidae</taxon>
        <taxon>Chaetothyriales</taxon>
        <taxon>Herpotrichiellaceae</taxon>
        <taxon>Exophiala</taxon>
    </lineage>
</organism>
<evidence type="ECO:0000256" key="5">
    <source>
        <dbReference type="ARBA" id="ARBA00022692"/>
    </source>
</evidence>
<dbReference type="PANTHER" id="PTHR24305">
    <property type="entry name" value="CYTOCHROME P450"/>
    <property type="match status" value="1"/>
</dbReference>
<dbReference type="AlphaFoldDB" id="A0A0D2CYN5"/>
<comment type="subcellular location">
    <subcellularLocation>
        <location evidence="2">Membrane</location>
        <topology evidence="2">Single-pass membrane protein</topology>
    </subcellularLocation>
</comment>
<evidence type="ECO:0000256" key="7">
    <source>
        <dbReference type="ARBA" id="ARBA00022989"/>
    </source>
</evidence>
<dbReference type="InterPro" id="IPR001128">
    <property type="entry name" value="Cyt_P450"/>
</dbReference>
<evidence type="ECO:0000256" key="6">
    <source>
        <dbReference type="ARBA" id="ARBA00022723"/>
    </source>
</evidence>
<evidence type="ECO:0000313" key="15">
    <source>
        <dbReference type="EMBL" id="KIW55257.1"/>
    </source>
</evidence>
<evidence type="ECO:0000256" key="13">
    <source>
        <dbReference type="RuleBase" id="RU000461"/>
    </source>
</evidence>
<dbReference type="EMBL" id="KN847320">
    <property type="protein sequence ID" value="KIW55257.1"/>
    <property type="molecule type" value="Genomic_DNA"/>
</dbReference>
<dbReference type="CDD" id="cd11062">
    <property type="entry name" value="CYP58-like"/>
    <property type="match status" value="1"/>
</dbReference>
<keyword evidence="5 14" id="KW-0812">Transmembrane</keyword>
<dbReference type="InterPro" id="IPR050121">
    <property type="entry name" value="Cytochrome_P450_monoxygenase"/>
</dbReference>
<dbReference type="STRING" id="348802.A0A0D2CYN5"/>
<proteinExistence type="inferred from homology"/>
<dbReference type="GO" id="GO:0004497">
    <property type="term" value="F:monooxygenase activity"/>
    <property type="evidence" value="ECO:0007669"/>
    <property type="project" value="UniProtKB-KW"/>
</dbReference>
<name>A0A0D2CYN5_9EURO</name>
<dbReference type="Pfam" id="PF00067">
    <property type="entry name" value="p450"/>
    <property type="match status" value="1"/>
</dbReference>
<dbReference type="Proteomes" id="UP000054342">
    <property type="component" value="Unassembled WGS sequence"/>
</dbReference>
<feature type="binding site" description="axial binding residue" evidence="12">
    <location>
        <position position="448"/>
    </location>
    <ligand>
        <name>heme</name>
        <dbReference type="ChEBI" id="CHEBI:30413"/>
    </ligand>
    <ligandPart>
        <name>Fe</name>
        <dbReference type="ChEBI" id="CHEBI:18248"/>
    </ligandPart>
</feature>
<sequence length="509" mass="57651">MAVPSISLANLGCTVLLAWVLYLVAGAIYRLYFHPLAKFPGPKLAALTGWYEFYHDIIHKGRFIWKLQELHDKYGPIIRISPEELHIRDPDYYEELYAAAAKKRDKYVGWVAMAGAPDSSFATAPHNLHRLRRSALNPFFSKRSVNQTEALITAKIEQLCRRFEKALKTGEVIRLDAAYMALTMDIITHYCFGESYNYLDEDDFKVSWKETVIAGSANGAFLRQFPWALPLLKKTPLSLLRKMNPPAGHLVAWQRMVRAQVDSIIARNKEGKKTQGTIFQALLDSDLPPEEKSAGRLQDEGQTIVGAGSETTAKSLAVITFYLLDDKKKLARLREELKTIMPTPTSPITLTTLEQLPYLTAVINEGIRLMFGVTTRLPRVSPNEPLKYKDWVIPPGTPVSESNYFVHMDSNIFPDPESFDPDRWLRAADQGFRLDRYLVSFSKGSRMCVGINLAYAELYLTLAHVISRFEIDNYDTTVERDIKLDRDLFVGVPRADSKGIRGKIVGLRS</sequence>
<keyword evidence="4 12" id="KW-0349">Heme</keyword>
<dbReference type="GO" id="GO:0016020">
    <property type="term" value="C:membrane"/>
    <property type="evidence" value="ECO:0007669"/>
    <property type="project" value="UniProtKB-SubCell"/>
</dbReference>
<keyword evidence="7 14" id="KW-1133">Transmembrane helix</keyword>
<keyword evidence="8 13" id="KW-0560">Oxidoreductase</keyword>
<dbReference type="InterPro" id="IPR017972">
    <property type="entry name" value="Cyt_P450_CS"/>
</dbReference>
<keyword evidence="16" id="KW-1185">Reference proteome</keyword>
<evidence type="ECO:0008006" key="17">
    <source>
        <dbReference type="Google" id="ProtNLM"/>
    </source>
</evidence>
<comment type="cofactor">
    <cofactor evidence="1 12">
        <name>heme</name>
        <dbReference type="ChEBI" id="CHEBI:30413"/>
    </cofactor>
</comment>
<keyword evidence="6 12" id="KW-0479">Metal-binding</keyword>
<dbReference type="Gene3D" id="1.10.630.10">
    <property type="entry name" value="Cytochrome P450"/>
    <property type="match status" value="1"/>
</dbReference>
<dbReference type="InterPro" id="IPR002401">
    <property type="entry name" value="Cyt_P450_E_grp-I"/>
</dbReference>
<evidence type="ECO:0000256" key="2">
    <source>
        <dbReference type="ARBA" id="ARBA00004167"/>
    </source>
</evidence>
<keyword evidence="9 12" id="KW-0408">Iron</keyword>
<dbReference type="GO" id="GO:0005506">
    <property type="term" value="F:iron ion binding"/>
    <property type="evidence" value="ECO:0007669"/>
    <property type="project" value="InterPro"/>
</dbReference>
<accession>A0A0D2CYN5</accession>
<keyword evidence="11 14" id="KW-0472">Membrane</keyword>
<evidence type="ECO:0000256" key="4">
    <source>
        <dbReference type="ARBA" id="ARBA00022617"/>
    </source>
</evidence>